<evidence type="ECO:0000256" key="5">
    <source>
        <dbReference type="SAM" id="MobiDB-lite"/>
    </source>
</evidence>
<keyword evidence="2" id="KW-0964">Secreted</keyword>
<gene>
    <name evidence="7" type="ORF">OFUS_LOCUS19916</name>
</gene>
<feature type="compositionally biased region" description="Low complexity" evidence="5">
    <location>
        <begin position="48"/>
        <end position="61"/>
    </location>
</feature>
<dbReference type="InterPro" id="IPR001073">
    <property type="entry name" value="C1q_dom"/>
</dbReference>
<keyword evidence="3 6" id="KW-0732">Signal</keyword>
<dbReference type="GO" id="GO:0005576">
    <property type="term" value="C:extracellular region"/>
    <property type="evidence" value="ECO:0007669"/>
    <property type="project" value="UniProtKB-SubCell"/>
</dbReference>
<feature type="region of interest" description="Disordered" evidence="5">
    <location>
        <begin position="48"/>
        <end position="142"/>
    </location>
</feature>
<organism evidence="7 8">
    <name type="scientific">Owenia fusiformis</name>
    <name type="common">Polychaete worm</name>
    <dbReference type="NCBI Taxonomy" id="6347"/>
    <lineage>
        <taxon>Eukaryota</taxon>
        <taxon>Metazoa</taxon>
        <taxon>Spiralia</taxon>
        <taxon>Lophotrochozoa</taxon>
        <taxon>Annelida</taxon>
        <taxon>Polychaeta</taxon>
        <taxon>Sedentaria</taxon>
        <taxon>Canalipalpata</taxon>
        <taxon>Sabellida</taxon>
        <taxon>Oweniida</taxon>
        <taxon>Oweniidae</taxon>
        <taxon>Owenia</taxon>
    </lineage>
</organism>
<feature type="chain" id="PRO_5043322005" evidence="6">
    <location>
        <begin position="20"/>
        <end position="288"/>
    </location>
</feature>
<evidence type="ECO:0000256" key="1">
    <source>
        <dbReference type="ARBA" id="ARBA00004613"/>
    </source>
</evidence>
<reference evidence="7" key="1">
    <citation type="submission" date="2022-03" db="EMBL/GenBank/DDBJ databases">
        <authorList>
            <person name="Martin C."/>
        </authorList>
    </citation>
    <scope>NUCLEOTIDE SEQUENCE</scope>
</reference>
<feature type="compositionally biased region" description="Basic and acidic residues" evidence="5">
    <location>
        <begin position="65"/>
        <end position="79"/>
    </location>
</feature>
<accession>A0A8J1U6Y8</accession>
<dbReference type="PROSITE" id="PS50871">
    <property type="entry name" value="C1Q"/>
    <property type="match status" value="1"/>
</dbReference>
<dbReference type="InterPro" id="IPR008160">
    <property type="entry name" value="Collagen"/>
</dbReference>
<dbReference type="PRINTS" id="PR00007">
    <property type="entry name" value="COMPLEMNTC1Q"/>
</dbReference>
<feature type="signal peptide" evidence="6">
    <location>
        <begin position="1"/>
        <end position="19"/>
    </location>
</feature>
<dbReference type="EMBL" id="CAIIXF020000009">
    <property type="protein sequence ID" value="CAH1795369.1"/>
    <property type="molecule type" value="Genomic_DNA"/>
</dbReference>
<comment type="subcellular location">
    <subcellularLocation>
        <location evidence="1">Secreted</location>
    </subcellularLocation>
</comment>
<protein>
    <submittedName>
        <fullName evidence="7">Uncharacterized protein</fullName>
    </submittedName>
</protein>
<keyword evidence="8" id="KW-1185">Reference proteome</keyword>
<evidence type="ECO:0000256" key="6">
    <source>
        <dbReference type="SAM" id="SignalP"/>
    </source>
</evidence>
<dbReference type="Pfam" id="PF01391">
    <property type="entry name" value="Collagen"/>
    <property type="match status" value="1"/>
</dbReference>
<keyword evidence="4" id="KW-0176">Collagen</keyword>
<comment type="caution">
    <text evidence="7">The sequence shown here is derived from an EMBL/GenBank/DDBJ whole genome shotgun (WGS) entry which is preliminary data.</text>
</comment>
<dbReference type="SUPFAM" id="SSF49842">
    <property type="entry name" value="TNF-like"/>
    <property type="match status" value="1"/>
</dbReference>
<proteinExistence type="predicted"/>
<evidence type="ECO:0000313" key="7">
    <source>
        <dbReference type="EMBL" id="CAH1795369.1"/>
    </source>
</evidence>
<dbReference type="PANTHER" id="PTHR15427:SF52">
    <property type="entry name" value="C1Q DOMAIN-CONTAINING PROTEIN"/>
    <property type="match status" value="1"/>
</dbReference>
<dbReference type="InterPro" id="IPR050392">
    <property type="entry name" value="Collagen/C1q_domain"/>
</dbReference>
<dbReference type="Proteomes" id="UP000749559">
    <property type="component" value="Unassembled WGS sequence"/>
</dbReference>
<dbReference type="OrthoDB" id="6144194at2759"/>
<dbReference type="Gene3D" id="2.60.120.40">
    <property type="match status" value="1"/>
</dbReference>
<evidence type="ECO:0000313" key="8">
    <source>
        <dbReference type="Proteomes" id="UP000749559"/>
    </source>
</evidence>
<evidence type="ECO:0000256" key="2">
    <source>
        <dbReference type="ARBA" id="ARBA00022525"/>
    </source>
</evidence>
<dbReference type="SMART" id="SM00110">
    <property type="entry name" value="C1Q"/>
    <property type="match status" value="1"/>
</dbReference>
<dbReference type="Pfam" id="PF00386">
    <property type="entry name" value="C1q"/>
    <property type="match status" value="1"/>
</dbReference>
<evidence type="ECO:0000256" key="4">
    <source>
        <dbReference type="ARBA" id="ARBA00023119"/>
    </source>
</evidence>
<evidence type="ECO:0000256" key="3">
    <source>
        <dbReference type="ARBA" id="ARBA00022729"/>
    </source>
</evidence>
<dbReference type="InterPro" id="IPR008983">
    <property type="entry name" value="Tumour_necrosis_fac-like_dom"/>
</dbReference>
<name>A0A8J1U6Y8_OWEFU</name>
<dbReference type="AlphaFoldDB" id="A0A8J1U6Y8"/>
<sequence length="288" mass="31398">MKVFVIFCILLGHVSISVSRVEHQRVDFDNKLKQMSREEQCGCNCMQGQPGVNGQPGVHGVPGERGLDGRDGRKGDQGEPGKLGPKGPPGLPGKDGPKGPSGRKGKRGVDGKSGVDGPKGQKGEMGPRGLLGPRGHKGEKGELPNHVAFSVARASKLGPVEQDMTVLFDRVFTNVGEMFDEYTSHFVCKLNGTYMFTTHILGQEDKDAIAWLMVNNKHQLPLHADGRSGYGTGSNTIILTLKLDDHVWLQLSKNSALLNDYSTFSGFLLFSSSVPKEVEDPMEHFYRW</sequence>
<dbReference type="PANTHER" id="PTHR15427">
    <property type="entry name" value="EMILIN ELASTIN MICROFIBRIL INTERFACE-LOCATED PROTEIN ELASTIN MICROFIBRIL INTERFACER"/>
    <property type="match status" value="1"/>
</dbReference>